<evidence type="ECO:0000256" key="4">
    <source>
        <dbReference type="ARBA" id="ARBA00016436"/>
    </source>
</evidence>
<evidence type="ECO:0000256" key="1">
    <source>
        <dbReference type="ARBA" id="ARBA00002274"/>
    </source>
</evidence>
<dbReference type="PANTHER" id="PTHR42724">
    <property type="entry name" value="TETRAACYLDISACCHARIDE 4'-KINASE"/>
    <property type="match status" value="1"/>
</dbReference>
<dbReference type="HAMAP" id="MF_00409">
    <property type="entry name" value="LpxK"/>
    <property type="match status" value="1"/>
</dbReference>
<evidence type="ECO:0000256" key="13">
    <source>
        <dbReference type="HAMAP-Rule" id="MF_00409"/>
    </source>
</evidence>
<evidence type="ECO:0000256" key="3">
    <source>
        <dbReference type="ARBA" id="ARBA00012071"/>
    </source>
</evidence>
<keyword evidence="7 13" id="KW-0808">Transferase</keyword>
<gene>
    <name evidence="13 14" type="primary">lpxK</name>
    <name evidence="14" type="ORF">FLP08_03080</name>
</gene>
<dbReference type="OrthoDB" id="9766423at2"/>
<keyword evidence="15" id="KW-1185">Reference proteome</keyword>
<dbReference type="GO" id="GO:0005886">
    <property type="term" value="C:plasma membrane"/>
    <property type="evidence" value="ECO:0007669"/>
    <property type="project" value="TreeGrafter"/>
</dbReference>
<comment type="catalytic activity">
    <reaction evidence="13">
        <text>a lipid A disaccharide + ATP = a lipid IVA + ADP + H(+)</text>
        <dbReference type="Rhea" id="RHEA:67840"/>
        <dbReference type="ChEBI" id="CHEBI:15378"/>
        <dbReference type="ChEBI" id="CHEBI:30616"/>
        <dbReference type="ChEBI" id="CHEBI:176343"/>
        <dbReference type="ChEBI" id="CHEBI:176425"/>
        <dbReference type="ChEBI" id="CHEBI:456216"/>
        <dbReference type="EC" id="2.7.1.130"/>
    </reaction>
</comment>
<dbReference type="GO" id="GO:0009245">
    <property type="term" value="P:lipid A biosynthetic process"/>
    <property type="evidence" value="ECO:0007669"/>
    <property type="project" value="UniProtKB-UniRule"/>
</dbReference>
<keyword evidence="5 13" id="KW-0444">Lipid biosynthesis</keyword>
<dbReference type="EC" id="2.7.1.130" evidence="3 13"/>
<evidence type="ECO:0000256" key="6">
    <source>
        <dbReference type="ARBA" id="ARBA00022556"/>
    </source>
</evidence>
<comment type="pathway">
    <text evidence="2 13">Glycolipid biosynthesis; lipid IV(A) biosynthesis; lipid IV(A) from (3R)-3-hydroxytetradecanoyl-[acyl-carrier-protein] and UDP-N-acetyl-alpha-D-glucosamine: step 6/6.</text>
</comment>
<dbReference type="AlphaFoldDB" id="A0A7M3SY65"/>
<dbReference type="GO" id="GO:0005524">
    <property type="term" value="F:ATP binding"/>
    <property type="evidence" value="ECO:0007669"/>
    <property type="project" value="UniProtKB-UniRule"/>
</dbReference>
<dbReference type="GO" id="GO:0009029">
    <property type="term" value="F:lipid-A 4'-kinase activity"/>
    <property type="evidence" value="ECO:0007669"/>
    <property type="project" value="UniProtKB-UniRule"/>
</dbReference>
<protein>
    <recommendedName>
        <fullName evidence="4 13">Tetraacyldisaccharide 4'-kinase</fullName>
        <ecNumber evidence="3 13">2.7.1.130</ecNumber>
    </recommendedName>
    <alternativeName>
        <fullName evidence="12 13">Lipid A 4'-kinase</fullName>
    </alternativeName>
</protein>
<keyword evidence="8 13" id="KW-0547">Nucleotide-binding</keyword>
<evidence type="ECO:0000313" key="15">
    <source>
        <dbReference type="Proteomes" id="UP000460416"/>
    </source>
</evidence>
<dbReference type="NCBIfam" id="TIGR00682">
    <property type="entry name" value="lpxK"/>
    <property type="match status" value="1"/>
</dbReference>
<dbReference type="Pfam" id="PF02606">
    <property type="entry name" value="LpxK"/>
    <property type="match status" value="1"/>
</dbReference>
<organism evidence="14 15">
    <name type="scientific">Christiangramia aestuarii</name>
    <dbReference type="NCBI Taxonomy" id="1028746"/>
    <lineage>
        <taxon>Bacteria</taxon>
        <taxon>Pseudomonadati</taxon>
        <taxon>Bacteroidota</taxon>
        <taxon>Flavobacteriia</taxon>
        <taxon>Flavobacteriales</taxon>
        <taxon>Flavobacteriaceae</taxon>
        <taxon>Christiangramia</taxon>
    </lineage>
</organism>
<comment type="similarity">
    <text evidence="13">Belongs to the LpxK family.</text>
</comment>
<sequence length="334" mass="37963">MPNLRKLLFPFSVLYRAVTGIRNNLYDHEILKSESYELPVIAVGNLNMGGTGKSPMIEYLLKMLAENNKVATLSRGYKRESKGFQLVEIADPATKSGDEPLQFKNKFPKAIVAVDANRREGIAELLKFDPDVILLDDAFQHRKVKAGMYILLTAYGDLYTDDLLLPAGNLRESSIGAARAQIIIVTKCPSDLSDSEMEKIRQKLRPDSGQQVYFTSIRYSENIFSAREERTLNGLTNDFVLVTGIANPKPLIDYLESKEISLKHHKFSDHHSFSEREIELLRAEKNILTTEKDYMRLKDRLPAARLFYLPIEVKFLGDGESSLRQKVESFINKK</sequence>
<reference evidence="14 15" key="1">
    <citation type="submission" date="2019-07" db="EMBL/GenBank/DDBJ databases">
        <title>Gramella aestuarii sp. nov., isolated from a tidal flat, and emended description of Gramella echinicola.</title>
        <authorList>
            <person name="Liu L."/>
        </authorList>
    </citation>
    <scope>NUCLEOTIDE SEQUENCE [LARGE SCALE GENOMIC DNA]</scope>
    <source>
        <strain evidence="14 15">BS12</strain>
    </source>
</reference>
<evidence type="ECO:0000256" key="8">
    <source>
        <dbReference type="ARBA" id="ARBA00022741"/>
    </source>
</evidence>
<accession>A0A7M3SY65</accession>
<dbReference type="InterPro" id="IPR003758">
    <property type="entry name" value="LpxK"/>
</dbReference>
<dbReference type="Proteomes" id="UP000460416">
    <property type="component" value="Unassembled WGS sequence"/>
</dbReference>
<dbReference type="RefSeq" id="WP_156273927.1">
    <property type="nucleotide sequence ID" value="NZ_BAABGI010000002.1"/>
</dbReference>
<evidence type="ECO:0000256" key="7">
    <source>
        <dbReference type="ARBA" id="ARBA00022679"/>
    </source>
</evidence>
<comment type="function">
    <text evidence="1 13">Transfers the gamma-phosphate of ATP to the 4'-position of a tetraacyldisaccharide 1-phosphate intermediate (termed DS-1-P) to form tetraacyldisaccharide 1,4'-bis-phosphate (lipid IVA).</text>
</comment>
<evidence type="ECO:0000256" key="2">
    <source>
        <dbReference type="ARBA" id="ARBA00004870"/>
    </source>
</evidence>
<dbReference type="SUPFAM" id="SSF52540">
    <property type="entry name" value="P-loop containing nucleoside triphosphate hydrolases"/>
    <property type="match status" value="1"/>
</dbReference>
<keyword evidence="10 13" id="KW-0067">ATP-binding</keyword>
<proteinExistence type="inferred from homology"/>
<evidence type="ECO:0000256" key="11">
    <source>
        <dbReference type="ARBA" id="ARBA00023098"/>
    </source>
</evidence>
<comment type="caution">
    <text evidence="13">Lacks conserved residue(s) required for the propagation of feature annotation.</text>
</comment>
<keyword evidence="9 13" id="KW-0418">Kinase</keyword>
<dbReference type="PANTHER" id="PTHR42724:SF1">
    <property type="entry name" value="TETRAACYLDISACCHARIDE 4'-KINASE, MITOCHONDRIAL-RELATED"/>
    <property type="match status" value="1"/>
</dbReference>
<dbReference type="EMBL" id="VJVW01000001">
    <property type="protein sequence ID" value="MUP41546.1"/>
    <property type="molecule type" value="Genomic_DNA"/>
</dbReference>
<keyword evidence="11 13" id="KW-0443">Lipid metabolism</keyword>
<dbReference type="GO" id="GO:0009244">
    <property type="term" value="P:lipopolysaccharide core region biosynthetic process"/>
    <property type="evidence" value="ECO:0007669"/>
    <property type="project" value="TreeGrafter"/>
</dbReference>
<name>A0A7M3SY65_9FLAO</name>
<evidence type="ECO:0000256" key="12">
    <source>
        <dbReference type="ARBA" id="ARBA00029757"/>
    </source>
</evidence>
<evidence type="ECO:0000256" key="5">
    <source>
        <dbReference type="ARBA" id="ARBA00022516"/>
    </source>
</evidence>
<evidence type="ECO:0000313" key="14">
    <source>
        <dbReference type="EMBL" id="MUP41546.1"/>
    </source>
</evidence>
<dbReference type="InterPro" id="IPR027417">
    <property type="entry name" value="P-loop_NTPase"/>
</dbReference>
<comment type="caution">
    <text evidence="14">The sequence shown here is derived from an EMBL/GenBank/DDBJ whole genome shotgun (WGS) entry which is preliminary data.</text>
</comment>
<keyword evidence="6 13" id="KW-0441">Lipid A biosynthesis</keyword>
<evidence type="ECO:0000256" key="10">
    <source>
        <dbReference type="ARBA" id="ARBA00022840"/>
    </source>
</evidence>
<evidence type="ECO:0000256" key="9">
    <source>
        <dbReference type="ARBA" id="ARBA00022777"/>
    </source>
</evidence>
<dbReference type="UniPathway" id="UPA00359">
    <property type="reaction ID" value="UER00482"/>
</dbReference>